<name>A0ABQ2VVB4_9ACTN</name>
<dbReference type="PANTHER" id="PTHR21363:SF0">
    <property type="entry name" value="PREPHENATE DEHYDROGENASE [NADP(+)]"/>
    <property type="match status" value="1"/>
</dbReference>
<dbReference type="Gene3D" id="3.40.50.720">
    <property type="entry name" value="NAD(P)-binding Rossmann-like Domain"/>
    <property type="match status" value="1"/>
</dbReference>
<comment type="similarity">
    <text evidence="1">Belongs to the prephenate/arogenate dehydrogenase family.</text>
</comment>
<dbReference type="InterPro" id="IPR050812">
    <property type="entry name" value="Preph/Arog_dehydrog"/>
</dbReference>
<dbReference type="Proteomes" id="UP000660675">
    <property type="component" value="Unassembled WGS sequence"/>
</dbReference>
<dbReference type="PROSITE" id="PS51176">
    <property type="entry name" value="PDH_ADH"/>
    <property type="match status" value="1"/>
</dbReference>
<keyword evidence="2" id="KW-0560">Oxidoreductase</keyword>
<proteinExistence type="inferred from homology"/>
<dbReference type="Pfam" id="PF20463">
    <property type="entry name" value="PDH_C"/>
    <property type="match status" value="1"/>
</dbReference>
<organism evidence="4 5">
    <name type="scientific">Streptomyces gelaticus</name>
    <dbReference type="NCBI Taxonomy" id="285446"/>
    <lineage>
        <taxon>Bacteria</taxon>
        <taxon>Bacillati</taxon>
        <taxon>Actinomycetota</taxon>
        <taxon>Actinomycetes</taxon>
        <taxon>Kitasatosporales</taxon>
        <taxon>Streptomycetaceae</taxon>
        <taxon>Streptomyces</taxon>
    </lineage>
</organism>
<dbReference type="Gene3D" id="1.10.3660.10">
    <property type="entry name" value="6-phosphogluconate dehydrogenase C-terminal like domain"/>
    <property type="match status" value="1"/>
</dbReference>
<accession>A0ABQ2VVB4</accession>
<dbReference type="InterPro" id="IPR008927">
    <property type="entry name" value="6-PGluconate_DH-like_C_sf"/>
</dbReference>
<protein>
    <recommendedName>
        <fullName evidence="3">Prephenate/arogenate dehydrogenase domain-containing protein</fullName>
    </recommendedName>
</protein>
<evidence type="ECO:0000256" key="2">
    <source>
        <dbReference type="ARBA" id="ARBA00023002"/>
    </source>
</evidence>
<evidence type="ECO:0000259" key="3">
    <source>
        <dbReference type="PROSITE" id="PS51176"/>
    </source>
</evidence>
<dbReference type="EMBL" id="BMTF01000005">
    <property type="protein sequence ID" value="GGV80390.1"/>
    <property type="molecule type" value="Genomic_DNA"/>
</dbReference>
<sequence>MQPGVCWVDGDIRAPDDAVSAEISGVDLLLLAVPEPVAVVAVPALMDLLPERALLAGTLSVKGRMATPVRGFQDRQAVSLNPMFAPARGMRGRPVVAVTFHHEPLPADLLALVEAFGGRVVHMDAVRHDRLAAISQALTHATVLAFGHALHTLDADIDELVAVAPPPHATLLAMLARAASGVPEVHWDIQSGNPLASDVHEALARGLEHLRNVVGSGSGEDFERLLRDVASVLGERRRSLQDMCAQLFTSAALVSSEESA</sequence>
<dbReference type="InterPro" id="IPR046825">
    <property type="entry name" value="PDH_C"/>
</dbReference>
<dbReference type="SUPFAM" id="SSF51735">
    <property type="entry name" value="NAD(P)-binding Rossmann-fold domains"/>
    <property type="match status" value="1"/>
</dbReference>
<feature type="domain" description="Prephenate/arogenate dehydrogenase" evidence="3">
    <location>
        <begin position="1"/>
        <end position="244"/>
    </location>
</feature>
<dbReference type="SUPFAM" id="SSF48179">
    <property type="entry name" value="6-phosphogluconate dehydrogenase C-terminal domain-like"/>
    <property type="match status" value="1"/>
</dbReference>
<keyword evidence="5" id="KW-1185">Reference proteome</keyword>
<gene>
    <name evidence="4" type="ORF">GCM10015535_18350</name>
</gene>
<dbReference type="InterPro" id="IPR003099">
    <property type="entry name" value="Prephen_DH"/>
</dbReference>
<dbReference type="PANTHER" id="PTHR21363">
    <property type="entry name" value="PREPHENATE DEHYDROGENASE"/>
    <property type="match status" value="1"/>
</dbReference>
<reference evidence="5" key="1">
    <citation type="journal article" date="2019" name="Int. J. Syst. Evol. Microbiol.">
        <title>The Global Catalogue of Microorganisms (GCM) 10K type strain sequencing project: providing services to taxonomists for standard genome sequencing and annotation.</title>
        <authorList>
            <consortium name="The Broad Institute Genomics Platform"/>
            <consortium name="The Broad Institute Genome Sequencing Center for Infectious Disease"/>
            <person name="Wu L."/>
            <person name="Ma J."/>
        </authorList>
    </citation>
    <scope>NUCLEOTIDE SEQUENCE [LARGE SCALE GENOMIC DNA]</scope>
    <source>
        <strain evidence="5">JCM 4376</strain>
    </source>
</reference>
<evidence type="ECO:0000313" key="5">
    <source>
        <dbReference type="Proteomes" id="UP000660675"/>
    </source>
</evidence>
<evidence type="ECO:0000313" key="4">
    <source>
        <dbReference type="EMBL" id="GGV80390.1"/>
    </source>
</evidence>
<dbReference type="InterPro" id="IPR036291">
    <property type="entry name" value="NAD(P)-bd_dom_sf"/>
</dbReference>
<evidence type="ECO:0000256" key="1">
    <source>
        <dbReference type="ARBA" id="ARBA00007964"/>
    </source>
</evidence>
<comment type="caution">
    <text evidence="4">The sequence shown here is derived from an EMBL/GenBank/DDBJ whole genome shotgun (WGS) entry which is preliminary data.</text>
</comment>